<comment type="caution">
    <text evidence="1">The sequence shown here is derived from an EMBL/GenBank/DDBJ whole genome shotgun (WGS) entry which is preliminary data.</text>
</comment>
<gene>
    <name evidence="1" type="ORF">FVB32_03175</name>
</gene>
<reference evidence="1 2" key="1">
    <citation type="submission" date="2019-08" db="EMBL/GenBank/DDBJ databases">
        <title>Professor.</title>
        <authorList>
            <person name="Park J.S."/>
        </authorList>
    </citation>
    <scope>NUCLEOTIDE SEQUENCE [LARGE SCALE GENOMIC DNA]</scope>
    <source>
        <strain evidence="1 2">176CP5-101</strain>
    </source>
</reference>
<name>A0A5C8V6C5_9FLAO</name>
<organism evidence="1 2">
    <name type="scientific">Flagellimonas hymeniacidonis</name>
    <dbReference type="NCBI Taxonomy" id="2603628"/>
    <lineage>
        <taxon>Bacteria</taxon>
        <taxon>Pseudomonadati</taxon>
        <taxon>Bacteroidota</taxon>
        <taxon>Flavobacteriia</taxon>
        <taxon>Flavobacteriales</taxon>
        <taxon>Flavobacteriaceae</taxon>
        <taxon>Flagellimonas</taxon>
    </lineage>
</organism>
<dbReference type="Proteomes" id="UP000321456">
    <property type="component" value="Unassembled WGS sequence"/>
</dbReference>
<accession>A0A5C8V6C5</accession>
<evidence type="ECO:0000313" key="2">
    <source>
        <dbReference type="Proteomes" id="UP000321456"/>
    </source>
</evidence>
<dbReference type="AlphaFoldDB" id="A0A5C8V6C5"/>
<keyword evidence="2" id="KW-1185">Reference proteome</keyword>
<dbReference type="SUPFAM" id="SSF82171">
    <property type="entry name" value="DPP6 N-terminal domain-like"/>
    <property type="match status" value="1"/>
</dbReference>
<sequence length="314" mass="35438">MNKGYYFLSILGLAFVLHCCKSINSNISYLDQELPDSKPKLFATSVVNTDAIEINTVFNASNTELFFTRIIDGRFVLHHSELTDGSWTTPESIEMFSNQDDESVAIDPSITADGNTFYFLGISPKDRSASSKPDIFRSQKVGGKWQVASRVGYPISTDNFAESYPVVVADGSIYFTSDRPGGFGKRDIYRAQYLGDGKFDIPINLGSEINTKKSERSTYVSPDESFLITGNTYTEERGFAVSFKENNKWQTPIYFDLGESIIEDWIYFCPYMSPDNKYFFFSKRYSAPPESGWKGAIKGEVHWVKAHGIFSLKK</sequence>
<proteinExistence type="predicted"/>
<evidence type="ECO:0000313" key="1">
    <source>
        <dbReference type="EMBL" id="TXN37301.1"/>
    </source>
</evidence>
<evidence type="ECO:0008006" key="3">
    <source>
        <dbReference type="Google" id="ProtNLM"/>
    </source>
</evidence>
<dbReference type="Pfam" id="PF07676">
    <property type="entry name" value="PD40"/>
    <property type="match status" value="1"/>
</dbReference>
<dbReference type="EMBL" id="VRUR01000001">
    <property type="protein sequence ID" value="TXN37301.1"/>
    <property type="molecule type" value="Genomic_DNA"/>
</dbReference>
<dbReference type="InterPro" id="IPR011659">
    <property type="entry name" value="WD40"/>
</dbReference>
<dbReference type="RefSeq" id="WP_147741131.1">
    <property type="nucleotide sequence ID" value="NZ_VRUR01000001.1"/>
</dbReference>
<protein>
    <recommendedName>
        <fullName evidence="3">WD40-like Beta Propeller Repeat</fullName>
    </recommendedName>
</protein>